<evidence type="ECO:0000313" key="8">
    <source>
        <dbReference type="Proteomes" id="UP000582837"/>
    </source>
</evidence>
<evidence type="ECO:0000256" key="5">
    <source>
        <dbReference type="SAM" id="MobiDB-lite"/>
    </source>
</evidence>
<comment type="function">
    <text evidence="4">The branched-chain alpha-keto dehydrogenase complex catalyzes the overall conversion of alpha-keto acids to acyl-CoA and CO(2). It contains multiple copies of three enzymatic components: branched-chain alpha-keto acid decarboxylase (E1), lipoamide acyltransferase (E2) and lipoamide dehydrogenase (E3).</text>
</comment>
<evidence type="ECO:0000256" key="1">
    <source>
        <dbReference type="ARBA" id="ARBA00001964"/>
    </source>
</evidence>
<dbReference type="GO" id="GO:0009083">
    <property type="term" value="P:branched-chain amino acid catabolic process"/>
    <property type="evidence" value="ECO:0007669"/>
    <property type="project" value="TreeGrafter"/>
</dbReference>
<evidence type="ECO:0000256" key="3">
    <source>
        <dbReference type="ARBA" id="ARBA00023052"/>
    </source>
</evidence>
<dbReference type="GO" id="GO:0003863">
    <property type="term" value="F:branched-chain 2-oxo acid dehydrogenase activity"/>
    <property type="evidence" value="ECO:0007669"/>
    <property type="project" value="UniProtKB-EC"/>
</dbReference>
<evidence type="ECO:0000256" key="2">
    <source>
        <dbReference type="ARBA" id="ARBA00023002"/>
    </source>
</evidence>
<dbReference type="EC" id="1.2.4.4" evidence="4"/>
<dbReference type="InterPro" id="IPR050771">
    <property type="entry name" value="Alpha-ketoacid_DH_E1_comp"/>
</dbReference>
<dbReference type="PANTHER" id="PTHR43380">
    <property type="entry name" value="2-OXOISOVALERATE DEHYDROGENASE SUBUNIT ALPHA, MITOCHONDRIAL"/>
    <property type="match status" value="1"/>
</dbReference>
<keyword evidence="2 4" id="KW-0560">Oxidoreductase</keyword>
<evidence type="ECO:0000313" key="7">
    <source>
        <dbReference type="EMBL" id="MBB6071221.1"/>
    </source>
</evidence>
<dbReference type="PANTHER" id="PTHR43380:SF1">
    <property type="entry name" value="2-OXOISOVALERATE DEHYDROGENASE SUBUNIT ALPHA, MITOCHONDRIAL"/>
    <property type="match status" value="1"/>
</dbReference>
<organism evidence="7 8">
    <name type="scientific">Longimicrobium terrae</name>
    <dbReference type="NCBI Taxonomy" id="1639882"/>
    <lineage>
        <taxon>Bacteria</taxon>
        <taxon>Pseudomonadati</taxon>
        <taxon>Gemmatimonadota</taxon>
        <taxon>Longimicrobiia</taxon>
        <taxon>Longimicrobiales</taxon>
        <taxon>Longimicrobiaceae</taxon>
        <taxon>Longimicrobium</taxon>
    </lineage>
</organism>
<dbReference type="Proteomes" id="UP000582837">
    <property type="component" value="Unassembled WGS sequence"/>
</dbReference>
<dbReference type="AlphaFoldDB" id="A0A841GZJ4"/>
<feature type="domain" description="Dehydrogenase E1 component" evidence="6">
    <location>
        <begin position="58"/>
        <end position="347"/>
    </location>
</feature>
<protein>
    <recommendedName>
        <fullName evidence="4">2-oxoisovalerate dehydrogenase subunit alpha</fullName>
        <ecNumber evidence="4">1.2.4.4</ecNumber>
    </recommendedName>
    <alternativeName>
        <fullName evidence="4">Branched-chain alpha-keto acid dehydrogenase E1 component alpha chain</fullName>
    </alternativeName>
</protein>
<dbReference type="Pfam" id="PF00676">
    <property type="entry name" value="E1_dh"/>
    <property type="match status" value="1"/>
</dbReference>
<dbReference type="InterPro" id="IPR029061">
    <property type="entry name" value="THDP-binding"/>
</dbReference>
<comment type="cofactor">
    <cofactor evidence="1 4">
        <name>thiamine diphosphate</name>
        <dbReference type="ChEBI" id="CHEBI:58937"/>
    </cofactor>
</comment>
<comment type="similarity">
    <text evidence="4">Belongs to the BCKDHA family.</text>
</comment>
<proteinExistence type="inferred from homology"/>
<dbReference type="InterPro" id="IPR001017">
    <property type="entry name" value="DH_E1"/>
</dbReference>
<keyword evidence="7" id="KW-0670">Pyruvate</keyword>
<dbReference type="EMBL" id="JACHIA010000007">
    <property type="protein sequence ID" value="MBB6071221.1"/>
    <property type="molecule type" value="Genomic_DNA"/>
</dbReference>
<keyword evidence="3 4" id="KW-0786">Thiamine pyrophosphate</keyword>
<comment type="catalytic activity">
    <reaction evidence="4">
        <text>N(6)-[(R)-lipoyl]-L-lysyl-[protein] + 3-methyl-2-oxobutanoate + H(+) = N(6)-[(R)-S(8)-2-methylpropanoyldihydrolipoyl]-L-lysyl-[protein] + CO2</text>
        <dbReference type="Rhea" id="RHEA:13457"/>
        <dbReference type="Rhea" id="RHEA-COMP:10474"/>
        <dbReference type="Rhea" id="RHEA-COMP:10497"/>
        <dbReference type="ChEBI" id="CHEBI:11851"/>
        <dbReference type="ChEBI" id="CHEBI:15378"/>
        <dbReference type="ChEBI" id="CHEBI:16526"/>
        <dbReference type="ChEBI" id="CHEBI:83099"/>
        <dbReference type="ChEBI" id="CHEBI:83142"/>
        <dbReference type="EC" id="1.2.4.4"/>
    </reaction>
</comment>
<evidence type="ECO:0000256" key="4">
    <source>
        <dbReference type="RuleBase" id="RU365014"/>
    </source>
</evidence>
<evidence type="ECO:0000259" key="6">
    <source>
        <dbReference type="Pfam" id="PF00676"/>
    </source>
</evidence>
<reference evidence="7 8" key="1">
    <citation type="submission" date="2020-08" db="EMBL/GenBank/DDBJ databases">
        <title>Genomic Encyclopedia of Type Strains, Phase IV (KMG-IV): sequencing the most valuable type-strain genomes for metagenomic binning, comparative biology and taxonomic classification.</title>
        <authorList>
            <person name="Goeker M."/>
        </authorList>
    </citation>
    <scope>NUCLEOTIDE SEQUENCE [LARGE SCALE GENOMIC DNA]</scope>
    <source>
        <strain evidence="7 8">DSM 29007</strain>
    </source>
</reference>
<feature type="region of interest" description="Disordered" evidence="5">
    <location>
        <begin position="343"/>
        <end position="363"/>
    </location>
</feature>
<accession>A0A841GZJ4</accession>
<dbReference type="SUPFAM" id="SSF52518">
    <property type="entry name" value="Thiamin diphosphate-binding fold (THDP-binding)"/>
    <property type="match status" value="1"/>
</dbReference>
<dbReference type="RefSeq" id="WP_170033922.1">
    <property type="nucleotide sequence ID" value="NZ_JABDTL010000001.1"/>
</dbReference>
<dbReference type="Gene3D" id="3.40.50.970">
    <property type="match status" value="1"/>
</dbReference>
<gene>
    <name evidence="7" type="ORF">HNQ61_002845</name>
</gene>
<comment type="caution">
    <text evidence="7">The sequence shown here is derived from an EMBL/GenBank/DDBJ whole genome shotgun (WGS) entry which is preliminary data.</text>
</comment>
<sequence>MKRFAAYDPPEYHNWTADPAEVQRYRERVSADPEREAVIRALSQDQLLDMYAGLLRNRLHDVALKRWVKNGVISKAWLGVGEEAATIGPVHALRRSGPDHDVVAPMIRNSGACHEMGMPVTDILRSYLGTADSPSLGRDLHVGELAVGVLPPISHVGDVVPVISGIALSFKQRGQDRVGMTWTGDGSTKTAAFHEGVNFAGVHQLPVVFIIQNNQVALGTRLSQHAAGSFADWPMMYGLAGGVFDGNHVLDAYAAARLAADRARAGEGPSLLVAETFRMSGHATHDEREARELFDAGLFASWGRRDPVGLYEAWLMENGIGADVLERIEARVTAEIDQAAEEALRSRESAMPVPESAVTGVYA</sequence>
<name>A0A841GZJ4_9BACT</name>
<keyword evidence="8" id="KW-1185">Reference proteome</keyword>